<reference evidence="3 4" key="1">
    <citation type="submission" date="2020-05" db="EMBL/GenBank/DDBJ databases">
        <title>Complete genome of Desulfobulbus oligotrophicus.</title>
        <authorList>
            <person name="Podar M."/>
        </authorList>
    </citation>
    <scope>NUCLEOTIDE SEQUENCE [LARGE SCALE GENOMIC DNA]</scope>
    <source>
        <strain evidence="3 4">Prop6</strain>
    </source>
</reference>
<evidence type="ECO:0000313" key="3">
    <source>
        <dbReference type="EMBL" id="QQG65095.1"/>
    </source>
</evidence>
<dbReference type="EMBL" id="CP054140">
    <property type="protein sequence ID" value="QQG65095.1"/>
    <property type="molecule type" value="Genomic_DNA"/>
</dbReference>
<sequence>MENQINRLLADVCEQGLRRGVFPGVAAAVSVYREGEYCRGIYSGGITRTGGNFSKVNGITYFDLASLTKPLCTTLCALALLQCGLLDWNEPCLLQLKIDLPSEKRVITCRHILHHSSGLAAYHPYFSQFVPQASPDNKIIIQNLILKEPLLYEPDTQCLYSDFGFILLGQIIEQITNLTLDSFYQKIILSPFKLEKKIIFLPVQSSGKSVQTAATELCPWRHKVVHGEVHDEHCWFMGGVCGHSGLFGRIKAVQSLCEQLLDCWQARATHPAFSTDLLRYALEWKDKKSSWRLGFDSPTPGLSSSGQYLSPDSVGHLGFTGTSFWIDPEQEMLIVLLTNRVHPSRKNSKIREYRPFFHDYLIEGLRRRL</sequence>
<dbReference type="GO" id="GO:0016787">
    <property type="term" value="F:hydrolase activity"/>
    <property type="evidence" value="ECO:0007669"/>
    <property type="project" value="UniProtKB-KW"/>
</dbReference>
<dbReference type="AlphaFoldDB" id="A0A7T5VC09"/>
<dbReference type="SUPFAM" id="SSF56601">
    <property type="entry name" value="beta-lactamase/transpeptidase-like"/>
    <property type="match status" value="1"/>
</dbReference>
<dbReference type="Gene3D" id="3.40.710.10">
    <property type="entry name" value="DD-peptidase/beta-lactamase superfamily"/>
    <property type="match status" value="1"/>
</dbReference>
<dbReference type="PANTHER" id="PTHR43283">
    <property type="entry name" value="BETA-LACTAMASE-RELATED"/>
    <property type="match status" value="1"/>
</dbReference>
<gene>
    <name evidence="3" type="ORF">HP555_04035</name>
</gene>
<dbReference type="Proteomes" id="UP000596092">
    <property type="component" value="Chromosome"/>
</dbReference>
<accession>A0A7T5VC09</accession>
<dbReference type="Pfam" id="PF00144">
    <property type="entry name" value="Beta-lactamase"/>
    <property type="match status" value="1"/>
</dbReference>
<dbReference type="RefSeq" id="WP_199263911.1">
    <property type="nucleotide sequence ID" value="NZ_CP054140.1"/>
</dbReference>
<dbReference type="InterPro" id="IPR050789">
    <property type="entry name" value="Diverse_Enzym_Activities"/>
</dbReference>
<protein>
    <submittedName>
        <fullName evidence="3">Serine hydrolase</fullName>
    </submittedName>
</protein>
<dbReference type="KEGG" id="dog:HP555_04035"/>
<dbReference type="InterPro" id="IPR012338">
    <property type="entry name" value="Beta-lactam/transpept-like"/>
</dbReference>
<evidence type="ECO:0000259" key="2">
    <source>
        <dbReference type="Pfam" id="PF00144"/>
    </source>
</evidence>
<keyword evidence="4" id="KW-1185">Reference proteome</keyword>
<keyword evidence="1 3" id="KW-0378">Hydrolase</keyword>
<dbReference type="InterPro" id="IPR001466">
    <property type="entry name" value="Beta-lactam-related"/>
</dbReference>
<evidence type="ECO:0000256" key="1">
    <source>
        <dbReference type="ARBA" id="ARBA00022801"/>
    </source>
</evidence>
<dbReference type="PANTHER" id="PTHR43283:SF11">
    <property type="entry name" value="BETA-LACTAMASE-RELATED DOMAIN-CONTAINING PROTEIN"/>
    <property type="match status" value="1"/>
</dbReference>
<evidence type="ECO:0000313" key="4">
    <source>
        <dbReference type="Proteomes" id="UP000596092"/>
    </source>
</evidence>
<organism evidence="3 4">
    <name type="scientific">Desulfobulbus oligotrophicus</name>
    <dbReference type="NCBI Taxonomy" id="1909699"/>
    <lineage>
        <taxon>Bacteria</taxon>
        <taxon>Pseudomonadati</taxon>
        <taxon>Thermodesulfobacteriota</taxon>
        <taxon>Desulfobulbia</taxon>
        <taxon>Desulfobulbales</taxon>
        <taxon>Desulfobulbaceae</taxon>
        <taxon>Desulfobulbus</taxon>
    </lineage>
</organism>
<name>A0A7T5VC09_9BACT</name>
<feature type="domain" description="Beta-lactamase-related" evidence="2">
    <location>
        <begin position="11"/>
        <end position="347"/>
    </location>
</feature>
<proteinExistence type="predicted"/>